<proteinExistence type="inferred from homology"/>
<keyword evidence="3" id="KW-0808">Transferase</keyword>
<dbReference type="SMART" id="SM00482">
    <property type="entry name" value="POLAc"/>
    <property type="match status" value="2"/>
</dbReference>
<dbReference type="GO" id="GO:0006261">
    <property type="term" value="P:DNA-templated DNA replication"/>
    <property type="evidence" value="ECO:0007669"/>
    <property type="project" value="InterPro"/>
</dbReference>
<dbReference type="SMART" id="SM00279">
    <property type="entry name" value="HhH2"/>
    <property type="match status" value="1"/>
</dbReference>
<evidence type="ECO:0000256" key="3">
    <source>
        <dbReference type="ARBA" id="ARBA00022679"/>
    </source>
</evidence>
<dbReference type="Proteomes" id="UP000230828">
    <property type="component" value="Unassembled WGS sequence"/>
</dbReference>
<reference evidence="13 14" key="1">
    <citation type="submission" date="2017-09" db="EMBL/GenBank/DDBJ databases">
        <title>Depth-based differentiation of microbial function through sediment-hosted aquifers and enrichment of novel symbionts in the deep terrestrial subsurface.</title>
        <authorList>
            <person name="Probst A.J."/>
            <person name="Ladd B."/>
            <person name="Jarett J.K."/>
            <person name="Geller-Mcgrath D.E."/>
            <person name="Sieber C.M."/>
            <person name="Emerson J.B."/>
            <person name="Anantharaman K."/>
            <person name="Thomas B.C."/>
            <person name="Malmstrom R."/>
            <person name="Stieglmeier M."/>
            <person name="Klingl A."/>
            <person name="Woyke T."/>
            <person name="Ryan C.M."/>
            <person name="Banfield J.F."/>
        </authorList>
    </citation>
    <scope>NUCLEOTIDE SEQUENCE [LARGE SCALE GENOMIC DNA]</scope>
    <source>
        <strain evidence="13">CG10_big_fil_rev_8_21_14_0_10_34_34</strain>
    </source>
</reference>
<dbReference type="SUPFAM" id="SSF47807">
    <property type="entry name" value="5' to 3' exonuclease, C-terminal subdomain"/>
    <property type="match status" value="1"/>
</dbReference>
<evidence type="ECO:0000256" key="10">
    <source>
        <dbReference type="ARBA" id="ARBA00049244"/>
    </source>
</evidence>
<dbReference type="Gene3D" id="3.40.50.1010">
    <property type="entry name" value="5'-nuclease"/>
    <property type="match status" value="1"/>
</dbReference>
<evidence type="ECO:0000256" key="7">
    <source>
        <dbReference type="ARBA" id="ARBA00022932"/>
    </source>
</evidence>
<dbReference type="InterPro" id="IPR036279">
    <property type="entry name" value="5-3_exonuclease_C_sf"/>
</dbReference>
<keyword evidence="9" id="KW-0234">DNA repair</keyword>
<accession>A0A2H0R2R1</accession>
<dbReference type="InterPro" id="IPR008918">
    <property type="entry name" value="HhH2"/>
</dbReference>
<dbReference type="EMBL" id="PCXM01000028">
    <property type="protein sequence ID" value="PIR40115.1"/>
    <property type="molecule type" value="Genomic_DNA"/>
</dbReference>
<dbReference type="FunFam" id="1.20.1060.10:FF:000001">
    <property type="entry name" value="DNA polymerase I"/>
    <property type="match status" value="1"/>
</dbReference>
<evidence type="ECO:0000256" key="4">
    <source>
        <dbReference type="ARBA" id="ARBA00022695"/>
    </source>
</evidence>
<organism evidence="13 14">
    <name type="scientific">Candidatus Zambryskibacteria bacterium CG10_big_fil_rev_8_21_14_0_10_34_34</name>
    <dbReference type="NCBI Taxonomy" id="1975114"/>
    <lineage>
        <taxon>Bacteria</taxon>
        <taxon>Candidatus Zambryskiibacteriota</taxon>
    </lineage>
</organism>
<dbReference type="PROSITE" id="PS00447">
    <property type="entry name" value="DNA_POLYMERASE_A"/>
    <property type="match status" value="2"/>
</dbReference>
<evidence type="ECO:0000256" key="9">
    <source>
        <dbReference type="ARBA" id="ARBA00023204"/>
    </source>
</evidence>
<dbReference type="Pfam" id="PF00476">
    <property type="entry name" value="DNA_pol_A"/>
    <property type="match status" value="1"/>
</dbReference>
<dbReference type="Pfam" id="PF02739">
    <property type="entry name" value="5_3_exonuc_N"/>
    <property type="match status" value="1"/>
</dbReference>
<gene>
    <name evidence="13" type="ORF">COV33_01505</name>
</gene>
<dbReference type="InterPro" id="IPR020046">
    <property type="entry name" value="5-3_exonucl_a-hlix_arch_N"/>
</dbReference>
<evidence type="ECO:0000256" key="8">
    <source>
        <dbReference type="ARBA" id="ARBA00023125"/>
    </source>
</evidence>
<keyword evidence="6" id="KW-0227">DNA damage</keyword>
<dbReference type="InterPro" id="IPR019760">
    <property type="entry name" value="DNA-dir_DNA_pol_A_CS"/>
</dbReference>
<dbReference type="PANTHER" id="PTHR10133:SF27">
    <property type="entry name" value="DNA POLYMERASE NU"/>
    <property type="match status" value="1"/>
</dbReference>
<evidence type="ECO:0000256" key="5">
    <source>
        <dbReference type="ARBA" id="ARBA00022705"/>
    </source>
</evidence>
<dbReference type="SUPFAM" id="SSF56672">
    <property type="entry name" value="DNA/RNA polymerases"/>
    <property type="match status" value="2"/>
</dbReference>
<keyword evidence="7" id="KW-0239">DNA-directed DNA polymerase</keyword>
<feature type="domain" description="DNA-directed DNA polymerase family A palm" evidence="12">
    <location>
        <begin position="888"/>
        <end position="1096"/>
    </location>
</feature>
<evidence type="ECO:0000313" key="13">
    <source>
        <dbReference type="EMBL" id="PIR40115.1"/>
    </source>
</evidence>
<evidence type="ECO:0000256" key="2">
    <source>
        <dbReference type="ARBA" id="ARBA00012417"/>
    </source>
</evidence>
<dbReference type="InterPro" id="IPR002421">
    <property type="entry name" value="5-3_exonuclease"/>
</dbReference>
<sequence>MQEKTKEKLVLLDAHAIIHRAYHALPDFATSKGEPTGALYGLVLMILKIATDLKPDYIVACYDLPKPTYRHEVYEGYKAGRTKTDDNLVEQLEKSKQICEVLNISIYSKEGFEADDMLGTIVEKLKIENSKLKIPIDIIIASGDMDTMQLVKDAGKNNGSVEVYTLKKGIKETILYNEKAVRERFGFAPEFLTDFKGLSGDPSDNIIGISGIGEKSATDLIINFGSIENIYKILKKDPKKLEEKGIKKRIIELLKEGEEDARFSKMLATIRRDAPIDFVIPSEKWKDGLDLKKAENIFSKLEFRTMGARLKSVLSGKDENRDTKNNFANHETDQNLEETKIALWVADSNTTNPSFEDILNFARTDSFEKAKEIIFAEVKKKESEFVFEEIEKPIIPIIKKMEDRGVLIDTDFLNKLNTDYSKIIKEIEKKIWKEAGEKFNVASPKQLGEILFNKLNLTVKYQKKTSTGAKSTKESELQKMKDLHPIIPLVLEFRELSKLVSTYIEPIPKMVDSEKRLHTKFIQTGTTTGRMASINPNLQNIPIGRERGKLIRKAFLAPKGFKLVSFDYSQIELRIAAILSGDEKLIQIFKSGEDVHNTVASYVFGVTKEKVDKEMRRTAKVINFGILYGMGINALTQNLGSDRKTAQEFYNTYFEKFDRLAWYLDKIKKDANKLGFTTTLFGRRRYFEGIKSKLPFIKAAAERMAINAPIQGTSADIIKMAMKNVDDFIVKNKLEKKVYLILQIHDELIYEIADDILDEVSKKIKEIMQKIWKEAGEKFNVASPKQLGEILFNKLNLTVKYQKKTSTGAKSTKESELQKMKDLHPIIPLVLEFRELSKLVSTYIEPIPKMVDSEKRLHTKFIQTGTTTGRMASINPNLQNIPIGRERGKLIRKAFLAPKGFKLVSFDYSQIELRIAAILSGDEKLIQIFKSGEDVHNTVASYVFGVTKEKVDKEMRRTAKVINFGILYGMGINALTQNLGSDRKTAQEFYNTYFEKFDRLAWYLDKIKKDANKLGFTTTLFGRRRYFEGIKSKLPFIKAAAERMAINAPIQGTSADIIKMAMKNVDDFIVKNKLEKKVYLILQIHDELIYEIADDILDEVSKKIKEIMQDVLPIEKSFEVPIITNFSSGQNWGELK</sequence>
<evidence type="ECO:0000259" key="11">
    <source>
        <dbReference type="SMART" id="SM00475"/>
    </source>
</evidence>
<dbReference type="Pfam" id="PF01367">
    <property type="entry name" value="5_3_exonuc"/>
    <property type="match status" value="1"/>
</dbReference>
<comment type="similarity">
    <text evidence="1">Belongs to the DNA polymerase type-A family.</text>
</comment>
<dbReference type="CDD" id="cd08637">
    <property type="entry name" value="DNA_pol_A_pol_I_C"/>
    <property type="match status" value="2"/>
</dbReference>
<evidence type="ECO:0000259" key="12">
    <source>
        <dbReference type="SMART" id="SM00482"/>
    </source>
</evidence>
<dbReference type="FunFam" id="1.10.150.20:FF:000002">
    <property type="entry name" value="DNA polymerase I"/>
    <property type="match status" value="2"/>
</dbReference>
<evidence type="ECO:0000256" key="6">
    <source>
        <dbReference type="ARBA" id="ARBA00022763"/>
    </source>
</evidence>
<dbReference type="CDD" id="cd09898">
    <property type="entry name" value="H3TH_53EXO"/>
    <property type="match status" value="1"/>
</dbReference>
<comment type="catalytic activity">
    <reaction evidence="10">
        <text>DNA(n) + a 2'-deoxyribonucleoside 5'-triphosphate = DNA(n+1) + diphosphate</text>
        <dbReference type="Rhea" id="RHEA:22508"/>
        <dbReference type="Rhea" id="RHEA-COMP:17339"/>
        <dbReference type="Rhea" id="RHEA-COMP:17340"/>
        <dbReference type="ChEBI" id="CHEBI:33019"/>
        <dbReference type="ChEBI" id="CHEBI:61560"/>
        <dbReference type="ChEBI" id="CHEBI:173112"/>
        <dbReference type="EC" id="2.7.7.7"/>
    </reaction>
</comment>
<dbReference type="Gene3D" id="3.30.70.370">
    <property type="match status" value="2"/>
</dbReference>
<keyword evidence="8" id="KW-0238">DNA-binding</keyword>
<dbReference type="PANTHER" id="PTHR10133">
    <property type="entry name" value="DNA POLYMERASE I"/>
    <property type="match status" value="1"/>
</dbReference>
<name>A0A2H0R2R1_9BACT</name>
<dbReference type="InterPro" id="IPR002298">
    <property type="entry name" value="DNA_polymerase_A"/>
</dbReference>
<dbReference type="InterPro" id="IPR043502">
    <property type="entry name" value="DNA/RNA_pol_sf"/>
</dbReference>
<dbReference type="CDD" id="cd09859">
    <property type="entry name" value="PIN_53EXO"/>
    <property type="match status" value="1"/>
</dbReference>
<dbReference type="GO" id="GO:0003677">
    <property type="term" value="F:DNA binding"/>
    <property type="evidence" value="ECO:0007669"/>
    <property type="project" value="UniProtKB-KW"/>
</dbReference>
<dbReference type="Gene3D" id="1.20.1060.10">
    <property type="entry name" value="Taq DNA Polymerase, Chain T, domain 4"/>
    <property type="match status" value="2"/>
</dbReference>
<keyword evidence="4" id="KW-0548">Nucleotidyltransferase</keyword>
<dbReference type="InterPro" id="IPR029060">
    <property type="entry name" value="PIN-like_dom_sf"/>
</dbReference>
<dbReference type="GO" id="GO:0008409">
    <property type="term" value="F:5'-3' exonuclease activity"/>
    <property type="evidence" value="ECO:0007669"/>
    <property type="project" value="InterPro"/>
</dbReference>
<dbReference type="SMART" id="SM00475">
    <property type="entry name" value="53EXOc"/>
    <property type="match status" value="1"/>
</dbReference>
<keyword evidence="5" id="KW-0235">DNA replication</keyword>
<protein>
    <recommendedName>
        <fullName evidence="2">DNA-directed DNA polymerase</fullName>
        <ecNumber evidence="2">2.7.7.7</ecNumber>
    </recommendedName>
</protein>
<dbReference type="Gene3D" id="1.10.150.20">
    <property type="entry name" value="5' to 3' exonuclease, C-terminal subdomain"/>
    <property type="match status" value="3"/>
</dbReference>
<dbReference type="AlphaFoldDB" id="A0A2H0R2R1"/>
<dbReference type="GO" id="GO:0003887">
    <property type="term" value="F:DNA-directed DNA polymerase activity"/>
    <property type="evidence" value="ECO:0007669"/>
    <property type="project" value="UniProtKB-KW"/>
</dbReference>
<dbReference type="GO" id="GO:0006302">
    <property type="term" value="P:double-strand break repair"/>
    <property type="evidence" value="ECO:0007669"/>
    <property type="project" value="TreeGrafter"/>
</dbReference>
<feature type="domain" description="5'-3' exonuclease" evidence="11">
    <location>
        <begin position="5"/>
        <end position="286"/>
    </location>
</feature>
<feature type="domain" description="DNA-directed DNA polymerase family A palm" evidence="12">
    <location>
        <begin position="548"/>
        <end position="756"/>
    </location>
</feature>
<dbReference type="FunFam" id="1.10.150.20:FF:000003">
    <property type="entry name" value="DNA polymerase I"/>
    <property type="match status" value="1"/>
</dbReference>
<dbReference type="InterPro" id="IPR020045">
    <property type="entry name" value="DNA_polI_H3TH"/>
</dbReference>
<evidence type="ECO:0000256" key="1">
    <source>
        <dbReference type="ARBA" id="ARBA00007705"/>
    </source>
</evidence>
<dbReference type="InterPro" id="IPR001098">
    <property type="entry name" value="DNA-dir_DNA_pol_A_palm_dom"/>
</dbReference>
<dbReference type="SUPFAM" id="SSF88723">
    <property type="entry name" value="PIN domain-like"/>
    <property type="match status" value="1"/>
</dbReference>
<dbReference type="PRINTS" id="PR00868">
    <property type="entry name" value="DNAPOLI"/>
</dbReference>
<evidence type="ECO:0000313" key="14">
    <source>
        <dbReference type="Proteomes" id="UP000230828"/>
    </source>
</evidence>
<dbReference type="EC" id="2.7.7.7" evidence="2"/>
<comment type="caution">
    <text evidence="13">The sequence shown here is derived from an EMBL/GenBank/DDBJ whole genome shotgun (WGS) entry which is preliminary data.</text>
</comment>